<protein>
    <submittedName>
        <fullName evidence="2">Uncharacterized protein</fullName>
    </submittedName>
</protein>
<feature type="region of interest" description="Disordered" evidence="1">
    <location>
        <begin position="71"/>
        <end position="114"/>
    </location>
</feature>
<evidence type="ECO:0000313" key="3">
    <source>
        <dbReference type="Proteomes" id="UP000094224"/>
    </source>
</evidence>
<accession>A0A1E3S821</accession>
<dbReference type="Proteomes" id="UP000094224">
    <property type="component" value="Unassembled WGS sequence"/>
</dbReference>
<gene>
    <name evidence="2" type="ORF">BHQ21_25975</name>
</gene>
<feature type="compositionally biased region" description="Basic and acidic residues" evidence="1">
    <location>
        <begin position="97"/>
        <end position="114"/>
    </location>
</feature>
<comment type="caution">
    <text evidence="2">The sequence shown here is derived from an EMBL/GenBank/DDBJ whole genome shotgun (WGS) entry which is preliminary data.</text>
</comment>
<dbReference type="AlphaFoldDB" id="A0A1E3S821"/>
<dbReference type="EMBL" id="MIHC01000101">
    <property type="protein sequence ID" value="ODQ98234.1"/>
    <property type="molecule type" value="Genomic_DNA"/>
</dbReference>
<organism evidence="2 3">
    <name type="scientific">Mycobacterium sherrisii</name>
    <dbReference type="NCBI Taxonomy" id="243061"/>
    <lineage>
        <taxon>Bacteria</taxon>
        <taxon>Bacillati</taxon>
        <taxon>Actinomycetota</taxon>
        <taxon>Actinomycetes</taxon>
        <taxon>Mycobacteriales</taxon>
        <taxon>Mycobacteriaceae</taxon>
        <taxon>Mycobacterium</taxon>
        <taxon>Mycobacterium simiae complex</taxon>
    </lineage>
</organism>
<evidence type="ECO:0000256" key="1">
    <source>
        <dbReference type="SAM" id="MobiDB-lite"/>
    </source>
</evidence>
<proteinExistence type="predicted"/>
<keyword evidence="3" id="KW-1185">Reference proteome</keyword>
<dbReference type="RefSeq" id="WP_069403126.1">
    <property type="nucleotide sequence ID" value="NZ_MIHC01000101.1"/>
</dbReference>
<name>A0A1E3S821_9MYCO</name>
<reference evidence="3" key="1">
    <citation type="submission" date="2016-09" db="EMBL/GenBank/DDBJ databases">
        <authorList>
            <person name="Greninger A.L."/>
            <person name="Jerome K.R."/>
            <person name="Mcnair B."/>
            <person name="Wallis C."/>
            <person name="Fang F."/>
        </authorList>
    </citation>
    <scope>NUCLEOTIDE SEQUENCE [LARGE SCALE GENOMIC DNA]</scope>
    <source>
        <strain evidence="3">BC1_M4</strain>
    </source>
</reference>
<evidence type="ECO:0000313" key="2">
    <source>
        <dbReference type="EMBL" id="ODQ98234.1"/>
    </source>
</evidence>
<sequence>MTGRQALDEHPDGLGPKIRCSTCFGTGIVLASDGSLSTRYPVRICHHDAVFWHNATPAEITANASTIHHLRAGAGRKLAPPDETQPEHGAPHANRNAGHDFAEPRRPPRRADDQ</sequence>